<dbReference type="Proteomes" id="UP000547674">
    <property type="component" value="Unassembled WGS sequence"/>
</dbReference>
<dbReference type="PANTHER" id="PTHR34070">
    <property type="entry name" value="ARMADILLO-TYPE FOLD"/>
    <property type="match status" value="1"/>
</dbReference>
<proteinExistence type="predicted"/>
<dbReference type="SUPFAM" id="SSF48371">
    <property type="entry name" value="ARM repeat"/>
    <property type="match status" value="1"/>
</dbReference>
<dbReference type="AlphaFoldDB" id="A0A7Y2H1J9"/>
<dbReference type="EMBL" id="JABDJR010000117">
    <property type="protein sequence ID" value="NNF05738.1"/>
    <property type="molecule type" value="Genomic_DNA"/>
</dbReference>
<reference evidence="1 2" key="1">
    <citation type="submission" date="2020-03" db="EMBL/GenBank/DDBJ databases">
        <title>Metabolic flexibility allows generalist bacteria to become dominant in a frequently disturbed ecosystem.</title>
        <authorList>
            <person name="Chen Y.-J."/>
            <person name="Leung P.M."/>
            <person name="Bay S.K."/>
            <person name="Hugenholtz P."/>
            <person name="Kessler A.J."/>
            <person name="Shelley G."/>
            <person name="Waite D.W."/>
            <person name="Cook P.L."/>
            <person name="Greening C."/>
        </authorList>
    </citation>
    <scope>NUCLEOTIDE SEQUENCE [LARGE SCALE GENOMIC DNA]</scope>
    <source>
        <strain evidence="1">SS_bin_28</strain>
    </source>
</reference>
<dbReference type="PANTHER" id="PTHR34070:SF1">
    <property type="entry name" value="DNA ALKYLATION REPAIR PROTEIN"/>
    <property type="match status" value="1"/>
</dbReference>
<comment type="caution">
    <text evidence="1">The sequence shown here is derived from an EMBL/GenBank/DDBJ whole genome shotgun (WGS) entry which is preliminary data.</text>
</comment>
<accession>A0A7Y2H1J9</accession>
<organism evidence="1 2">
    <name type="scientific">Eiseniibacteriota bacterium</name>
    <dbReference type="NCBI Taxonomy" id="2212470"/>
    <lineage>
        <taxon>Bacteria</taxon>
        <taxon>Candidatus Eiseniibacteriota</taxon>
    </lineage>
</organism>
<name>A0A7Y2H1J9_UNCEI</name>
<dbReference type="InterPro" id="IPR016024">
    <property type="entry name" value="ARM-type_fold"/>
</dbReference>
<dbReference type="Pfam" id="PF08713">
    <property type="entry name" value="DNA_alkylation"/>
    <property type="match status" value="1"/>
</dbReference>
<gene>
    <name evidence="1" type="ORF">HKN21_03165</name>
</gene>
<evidence type="ECO:0000313" key="1">
    <source>
        <dbReference type="EMBL" id="NNF05738.1"/>
    </source>
</evidence>
<evidence type="ECO:0000313" key="2">
    <source>
        <dbReference type="Proteomes" id="UP000547674"/>
    </source>
</evidence>
<sequence length="243" mass="28131">MARAGKANRDLIKALKVELKKAADPAKSEPMRAYMKSSMPYHGVNMPLRRKVGKALFKGYPLETAPEWRATILELWDTAKFREERYAAIDLAEVKSYDAFRTQASLPMYKHMIKTGAWWDYVDPITSHGLGFLLRNNPKSMPKTMRTWARAKDMWVRRSSILCQLSLKEETDLKLMHDCMEPSFGTDEFFLQKAMGWALRQYAWKNPEAVIAYVKKHRSELSKLTKREALKNVIKDGSIKEIP</sequence>
<dbReference type="Gene3D" id="1.25.10.90">
    <property type="match status" value="1"/>
</dbReference>
<dbReference type="CDD" id="cd07064">
    <property type="entry name" value="AlkD_like_1"/>
    <property type="match status" value="1"/>
</dbReference>
<protein>
    <submittedName>
        <fullName evidence="1">DNA alkylation repair protein</fullName>
    </submittedName>
</protein>
<dbReference type="InterPro" id="IPR014825">
    <property type="entry name" value="DNA_alkylation"/>
</dbReference>